<reference evidence="5" key="2">
    <citation type="submission" date="2021-09" db="EMBL/GenBank/DDBJ databases">
        <authorList>
            <person name="Jia N."/>
            <person name="Wang J."/>
            <person name="Shi W."/>
            <person name="Du L."/>
            <person name="Sun Y."/>
            <person name="Zhan W."/>
            <person name="Jiang J."/>
            <person name="Wang Q."/>
            <person name="Zhang B."/>
            <person name="Ji P."/>
            <person name="Sakyi L.B."/>
            <person name="Cui X."/>
            <person name="Yuan T."/>
            <person name="Jiang B."/>
            <person name="Yang W."/>
            <person name="Lam T.T.-Y."/>
            <person name="Chang Q."/>
            <person name="Ding S."/>
            <person name="Wang X."/>
            <person name="Zhu J."/>
            <person name="Ruan X."/>
            <person name="Zhao L."/>
            <person name="Wei J."/>
            <person name="Que T."/>
            <person name="Du C."/>
            <person name="Cheng J."/>
            <person name="Dai P."/>
            <person name="Han X."/>
            <person name="Huang E."/>
            <person name="Gao Y."/>
            <person name="Liu J."/>
            <person name="Shao H."/>
            <person name="Ye R."/>
            <person name="Li L."/>
            <person name="Wei W."/>
            <person name="Wang X."/>
            <person name="Wang C."/>
            <person name="Huo Q."/>
            <person name="Li W."/>
            <person name="Guo W."/>
            <person name="Chen H."/>
            <person name="Chen S."/>
            <person name="Zhou L."/>
            <person name="Zhou L."/>
            <person name="Ni X."/>
            <person name="Tian J."/>
            <person name="Zhou Y."/>
            <person name="Sheng Y."/>
            <person name="Liu T."/>
            <person name="Pan Y."/>
            <person name="Xia L."/>
            <person name="Li J."/>
            <person name="Zhao F."/>
            <person name="Cao W."/>
        </authorList>
    </citation>
    <scope>NUCLEOTIDE SEQUENCE</scope>
    <source>
        <strain evidence="5">Rsan-2018</strain>
        <tissue evidence="5">Larvae</tissue>
    </source>
</reference>
<reference evidence="5" key="1">
    <citation type="journal article" date="2020" name="Cell">
        <title>Large-Scale Comparative Analyses of Tick Genomes Elucidate Their Genetic Diversity and Vector Capacities.</title>
        <authorList>
            <consortium name="Tick Genome and Microbiome Consortium (TIGMIC)"/>
            <person name="Jia N."/>
            <person name="Wang J."/>
            <person name="Shi W."/>
            <person name="Du L."/>
            <person name="Sun Y."/>
            <person name="Zhan W."/>
            <person name="Jiang J.F."/>
            <person name="Wang Q."/>
            <person name="Zhang B."/>
            <person name="Ji P."/>
            <person name="Bell-Sakyi L."/>
            <person name="Cui X.M."/>
            <person name="Yuan T.T."/>
            <person name="Jiang B.G."/>
            <person name="Yang W.F."/>
            <person name="Lam T.T."/>
            <person name="Chang Q.C."/>
            <person name="Ding S.J."/>
            <person name="Wang X.J."/>
            <person name="Zhu J.G."/>
            <person name="Ruan X.D."/>
            <person name="Zhao L."/>
            <person name="Wei J.T."/>
            <person name="Ye R.Z."/>
            <person name="Que T.C."/>
            <person name="Du C.H."/>
            <person name="Zhou Y.H."/>
            <person name="Cheng J.X."/>
            <person name="Dai P.F."/>
            <person name="Guo W.B."/>
            <person name="Han X.H."/>
            <person name="Huang E.J."/>
            <person name="Li L.F."/>
            <person name="Wei W."/>
            <person name="Gao Y.C."/>
            <person name="Liu J.Z."/>
            <person name="Shao H.Z."/>
            <person name="Wang X."/>
            <person name="Wang C.C."/>
            <person name="Yang T.C."/>
            <person name="Huo Q.B."/>
            <person name="Li W."/>
            <person name="Chen H.Y."/>
            <person name="Chen S.E."/>
            <person name="Zhou L.G."/>
            <person name="Ni X.B."/>
            <person name="Tian J.H."/>
            <person name="Sheng Y."/>
            <person name="Liu T."/>
            <person name="Pan Y.S."/>
            <person name="Xia L.Y."/>
            <person name="Li J."/>
            <person name="Zhao F."/>
            <person name="Cao W.C."/>
        </authorList>
    </citation>
    <scope>NUCLEOTIDE SEQUENCE</scope>
    <source>
        <strain evidence="5">Rsan-2018</strain>
    </source>
</reference>
<dbReference type="SUPFAM" id="SSF52540">
    <property type="entry name" value="P-loop containing nucleoside triphosphate hydrolases"/>
    <property type="match status" value="1"/>
</dbReference>
<dbReference type="GO" id="GO:0005524">
    <property type="term" value="F:ATP binding"/>
    <property type="evidence" value="ECO:0007669"/>
    <property type="project" value="UniProtKB-KW"/>
</dbReference>
<dbReference type="Gene3D" id="3.40.50.300">
    <property type="entry name" value="P-loop containing nucleotide triphosphate hydrolases"/>
    <property type="match status" value="1"/>
</dbReference>
<accession>A0A9D4T7A0</accession>
<dbReference type="OMA" id="VTAVQNC"/>
<keyword evidence="6" id="KW-1185">Reference proteome</keyword>
<dbReference type="HAMAP" id="MF_00796">
    <property type="entry name" value="NTPase_1"/>
    <property type="match status" value="1"/>
</dbReference>
<dbReference type="OrthoDB" id="446244at2759"/>
<dbReference type="EMBL" id="JABSTV010001245">
    <property type="protein sequence ID" value="KAH7982098.1"/>
    <property type="molecule type" value="Genomic_DNA"/>
</dbReference>
<protein>
    <recommendedName>
        <fullName evidence="4">AAA+ ATPase domain-containing protein</fullName>
    </recommendedName>
</protein>
<gene>
    <name evidence="5" type="ORF">HPB52_002933</name>
</gene>
<evidence type="ECO:0000256" key="2">
    <source>
        <dbReference type="ARBA" id="ARBA00022801"/>
    </source>
</evidence>
<evidence type="ECO:0000313" key="6">
    <source>
        <dbReference type="Proteomes" id="UP000821837"/>
    </source>
</evidence>
<name>A0A9D4T7A0_RHISA</name>
<keyword evidence="1" id="KW-0547">Nucleotide-binding</keyword>
<dbReference type="Pfam" id="PF03266">
    <property type="entry name" value="NTPase_1"/>
    <property type="match status" value="1"/>
</dbReference>
<dbReference type="VEuPathDB" id="VectorBase:RSAN_051780"/>
<evidence type="ECO:0000259" key="4">
    <source>
        <dbReference type="SMART" id="SM00382"/>
    </source>
</evidence>
<dbReference type="InterPro" id="IPR004948">
    <property type="entry name" value="Nuc-triphosphatase_THEP1"/>
</dbReference>
<evidence type="ECO:0000256" key="3">
    <source>
        <dbReference type="ARBA" id="ARBA00022840"/>
    </source>
</evidence>
<comment type="caution">
    <text evidence="5">The sequence shown here is derived from an EMBL/GenBank/DDBJ whole genome shotgun (WGS) entry which is preliminary data.</text>
</comment>
<dbReference type="NCBIfam" id="NF010248">
    <property type="entry name" value="PRK13695.1"/>
    <property type="match status" value="1"/>
</dbReference>
<keyword evidence="3" id="KW-0067">ATP-binding</keyword>
<dbReference type="Proteomes" id="UP000821837">
    <property type="component" value="Chromosome 1"/>
</dbReference>
<keyword evidence="2" id="KW-0378">Hydrolase</keyword>
<dbReference type="PANTHER" id="PTHR43146:SF1">
    <property type="entry name" value="CANCER-RELATED NUCLEOSIDE-TRIPHOSPHATASE"/>
    <property type="match status" value="1"/>
</dbReference>
<dbReference type="InterPro" id="IPR027417">
    <property type="entry name" value="P-loop_NTPase"/>
</dbReference>
<evidence type="ECO:0000313" key="5">
    <source>
        <dbReference type="EMBL" id="KAH7982098.1"/>
    </source>
</evidence>
<evidence type="ECO:0000256" key="1">
    <source>
        <dbReference type="ARBA" id="ARBA00022741"/>
    </source>
</evidence>
<dbReference type="AlphaFoldDB" id="A0A9D4T7A0"/>
<dbReference type="InterPro" id="IPR003593">
    <property type="entry name" value="AAA+_ATPase"/>
</dbReference>
<feature type="domain" description="AAA+ ATPase" evidence="4">
    <location>
        <begin position="3"/>
        <end position="184"/>
    </location>
</feature>
<sequence length="187" mass="20206">MASPRFVVLTGSPGVGKTTIVKSAVKALADQGNAVSGFYTTELREDGNRIGFDVVTTDGKRAPLARLREMCPGGKGPFVGKYCVTVQAFEKIALDSLKKPRCDVLVIDEVGKMELFSKPFGNQVAELFSDESNCILATVPVSTGTQCLPLVDQIKSHKRARVLTVNRSNRDHLVNEVLDIIRSAVGK</sequence>
<dbReference type="GO" id="GO:0017111">
    <property type="term" value="F:ribonucleoside triphosphate phosphatase activity"/>
    <property type="evidence" value="ECO:0007669"/>
    <property type="project" value="InterPro"/>
</dbReference>
<dbReference type="PANTHER" id="PTHR43146">
    <property type="entry name" value="CANCER-RELATED NUCLEOSIDE-TRIPHOSPHATASE"/>
    <property type="match status" value="1"/>
</dbReference>
<dbReference type="SMART" id="SM00382">
    <property type="entry name" value="AAA"/>
    <property type="match status" value="1"/>
</dbReference>
<proteinExistence type="inferred from homology"/>
<organism evidence="5 6">
    <name type="scientific">Rhipicephalus sanguineus</name>
    <name type="common">Brown dog tick</name>
    <name type="synonym">Ixodes sanguineus</name>
    <dbReference type="NCBI Taxonomy" id="34632"/>
    <lineage>
        <taxon>Eukaryota</taxon>
        <taxon>Metazoa</taxon>
        <taxon>Ecdysozoa</taxon>
        <taxon>Arthropoda</taxon>
        <taxon>Chelicerata</taxon>
        <taxon>Arachnida</taxon>
        <taxon>Acari</taxon>
        <taxon>Parasitiformes</taxon>
        <taxon>Ixodida</taxon>
        <taxon>Ixodoidea</taxon>
        <taxon>Ixodidae</taxon>
        <taxon>Rhipicephalinae</taxon>
        <taxon>Rhipicephalus</taxon>
        <taxon>Rhipicephalus</taxon>
    </lineage>
</organism>